<evidence type="ECO:0000256" key="7">
    <source>
        <dbReference type="ARBA" id="ARBA00023016"/>
    </source>
</evidence>
<comment type="subcellular location">
    <subcellularLocation>
        <location evidence="1">Cell membrane</location>
        <topology evidence="1">Multi-pass membrane protein</topology>
    </subcellularLocation>
</comment>
<evidence type="ECO:0000256" key="11">
    <source>
        <dbReference type="SAM" id="Phobius"/>
    </source>
</evidence>
<name>A0A4Y7TXL8_COPMI</name>
<reference evidence="13 14" key="1">
    <citation type="journal article" date="2019" name="Nat. Ecol. Evol.">
        <title>Megaphylogeny resolves global patterns of mushroom evolution.</title>
        <authorList>
            <person name="Varga T."/>
            <person name="Krizsan K."/>
            <person name="Foldi C."/>
            <person name="Dima B."/>
            <person name="Sanchez-Garcia M."/>
            <person name="Sanchez-Ramirez S."/>
            <person name="Szollosi G.J."/>
            <person name="Szarkandi J.G."/>
            <person name="Papp V."/>
            <person name="Albert L."/>
            <person name="Andreopoulos W."/>
            <person name="Angelini C."/>
            <person name="Antonin V."/>
            <person name="Barry K.W."/>
            <person name="Bougher N.L."/>
            <person name="Buchanan P."/>
            <person name="Buyck B."/>
            <person name="Bense V."/>
            <person name="Catcheside P."/>
            <person name="Chovatia M."/>
            <person name="Cooper J."/>
            <person name="Damon W."/>
            <person name="Desjardin D."/>
            <person name="Finy P."/>
            <person name="Geml J."/>
            <person name="Haridas S."/>
            <person name="Hughes K."/>
            <person name="Justo A."/>
            <person name="Karasinski D."/>
            <person name="Kautmanova I."/>
            <person name="Kiss B."/>
            <person name="Kocsube S."/>
            <person name="Kotiranta H."/>
            <person name="LaButti K.M."/>
            <person name="Lechner B.E."/>
            <person name="Liimatainen K."/>
            <person name="Lipzen A."/>
            <person name="Lukacs Z."/>
            <person name="Mihaltcheva S."/>
            <person name="Morgado L.N."/>
            <person name="Niskanen T."/>
            <person name="Noordeloos M.E."/>
            <person name="Ohm R.A."/>
            <person name="Ortiz-Santana B."/>
            <person name="Ovrebo C."/>
            <person name="Racz N."/>
            <person name="Riley R."/>
            <person name="Savchenko A."/>
            <person name="Shiryaev A."/>
            <person name="Soop K."/>
            <person name="Spirin V."/>
            <person name="Szebenyi C."/>
            <person name="Tomsovsky M."/>
            <person name="Tulloss R.E."/>
            <person name="Uehling J."/>
            <person name="Grigoriev I.V."/>
            <person name="Vagvolgyi C."/>
            <person name="Papp T."/>
            <person name="Martin F.M."/>
            <person name="Miettinen O."/>
            <person name="Hibbett D.S."/>
            <person name="Nagy L.G."/>
        </authorList>
    </citation>
    <scope>NUCLEOTIDE SEQUENCE [LARGE SCALE GENOMIC DNA]</scope>
    <source>
        <strain evidence="13 14">FP101781</strain>
    </source>
</reference>
<dbReference type="SUPFAM" id="SSF50044">
    <property type="entry name" value="SH3-domain"/>
    <property type="match status" value="1"/>
</dbReference>
<dbReference type="PROSITE" id="PS50002">
    <property type="entry name" value="SH3"/>
    <property type="match status" value="1"/>
</dbReference>
<keyword evidence="6 11" id="KW-1133">Transmembrane helix</keyword>
<evidence type="ECO:0000313" key="13">
    <source>
        <dbReference type="EMBL" id="TEB38724.1"/>
    </source>
</evidence>
<evidence type="ECO:0000256" key="5">
    <source>
        <dbReference type="ARBA" id="ARBA00022692"/>
    </source>
</evidence>
<evidence type="ECO:0000256" key="3">
    <source>
        <dbReference type="ARBA" id="ARBA00022443"/>
    </source>
</evidence>
<feature type="domain" description="SH3" evidence="12">
    <location>
        <begin position="269"/>
        <end position="328"/>
    </location>
</feature>
<gene>
    <name evidence="13" type="ORF">FA13DRAFT_395427</name>
</gene>
<feature type="transmembrane region" description="Helical" evidence="11">
    <location>
        <begin position="15"/>
        <end position="36"/>
    </location>
</feature>
<comment type="caution">
    <text evidence="13">The sequence shown here is derived from an EMBL/GenBank/DDBJ whole genome shotgun (WGS) entry which is preliminary data.</text>
</comment>
<feature type="transmembrane region" description="Helical" evidence="11">
    <location>
        <begin position="48"/>
        <end position="69"/>
    </location>
</feature>
<evidence type="ECO:0000256" key="1">
    <source>
        <dbReference type="ARBA" id="ARBA00004651"/>
    </source>
</evidence>
<keyword evidence="14" id="KW-1185">Reference proteome</keyword>
<dbReference type="Pfam" id="PF00018">
    <property type="entry name" value="SH3_1"/>
    <property type="match status" value="1"/>
</dbReference>
<feature type="region of interest" description="Disordered" evidence="10">
    <location>
        <begin position="225"/>
        <end position="245"/>
    </location>
</feature>
<evidence type="ECO:0000256" key="6">
    <source>
        <dbReference type="ARBA" id="ARBA00022989"/>
    </source>
</evidence>
<dbReference type="STRING" id="71717.A0A4Y7TXL8"/>
<dbReference type="InterPro" id="IPR036028">
    <property type="entry name" value="SH3-like_dom_sf"/>
</dbReference>
<dbReference type="PRINTS" id="PR00452">
    <property type="entry name" value="SH3DOMAIN"/>
</dbReference>
<keyword evidence="8 11" id="KW-0472">Membrane</keyword>
<evidence type="ECO:0000259" key="12">
    <source>
        <dbReference type="PROSITE" id="PS50002"/>
    </source>
</evidence>
<sequence>MPPRGSEGLDFTPILTHYLFLFTSILSAIAWFIAFISQAYVQARVARVGTLWFAIFLQLGLILGVLYTLASDSIAMHRFQISVFGAIAIVFAVGGVDAGIYAPFGALNAMSAGWLILAIVDVLWVLYFTSEEDSLALHIFNSLGTGGLTGPGRNRRRTRSQSVMNMGQGNGGYTGSYAGGGISSHDPYDTKLGGSAYGSGSPAIRPQNSFQSVNDASRSIAANTGAGSIHNAPTGGSLNGNDNLPSSPLMSGVGAGTTNTVDLSAQSDAYAYKAKALYAYSANPDDANEISFAKGEILDVLDKNGKWWQTRKQDGTVGIAPSNYLQIV</sequence>
<dbReference type="SMART" id="SM00326">
    <property type="entry name" value="SH3"/>
    <property type="match status" value="1"/>
</dbReference>
<evidence type="ECO:0000256" key="9">
    <source>
        <dbReference type="PROSITE-ProRule" id="PRU00192"/>
    </source>
</evidence>
<evidence type="ECO:0000256" key="8">
    <source>
        <dbReference type="ARBA" id="ARBA00023136"/>
    </source>
</evidence>
<proteinExistence type="inferred from homology"/>
<dbReference type="OrthoDB" id="5983572at2759"/>
<dbReference type="GO" id="GO:0005886">
    <property type="term" value="C:plasma membrane"/>
    <property type="evidence" value="ECO:0007669"/>
    <property type="project" value="UniProtKB-SubCell"/>
</dbReference>
<feature type="transmembrane region" description="Helical" evidence="11">
    <location>
        <begin position="81"/>
        <end position="100"/>
    </location>
</feature>
<evidence type="ECO:0000256" key="2">
    <source>
        <dbReference type="ARBA" id="ARBA00009739"/>
    </source>
</evidence>
<accession>A0A4Y7TXL8</accession>
<protein>
    <recommendedName>
        <fullName evidence="12">SH3 domain-containing protein</fullName>
    </recommendedName>
</protein>
<dbReference type="FunFam" id="2.30.30.40:FF:000213">
    <property type="entry name" value="High osmolarity signaling protein SHO1"/>
    <property type="match status" value="1"/>
</dbReference>
<evidence type="ECO:0000256" key="4">
    <source>
        <dbReference type="ARBA" id="ARBA00022475"/>
    </source>
</evidence>
<feature type="compositionally biased region" description="Polar residues" evidence="10">
    <location>
        <begin position="234"/>
        <end position="245"/>
    </location>
</feature>
<keyword evidence="5 11" id="KW-0812">Transmembrane</keyword>
<dbReference type="Gene3D" id="2.30.30.40">
    <property type="entry name" value="SH3 Domains"/>
    <property type="match status" value="1"/>
</dbReference>
<dbReference type="CDD" id="cd11855">
    <property type="entry name" value="SH3_Sho1p"/>
    <property type="match status" value="1"/>
</dbReference>
<evidence type="ECO:0000256" key="10">
    <source>
        <dbReference type="SAM" id="MobiDB-lite"/>
    </source>
</evidence>
<organism evidence="13 14">
    <name type="scientific">Coprinellus micaceus</name>
    <name type="common">Glistening ink-cap mushroom</name>
    <name type="synonym">Coprinus micaceus</name>
    <dbReference type="NCBI Taxonomy" id="71717"/>
    <lineage>
        <taxon>Eukaryota</taxon>
        <taxon>Fungi</taxon>
        <taxon>Dikarya</taxon>
        <taxon>Basidiomycota</taxon>
        <taxon>Agaricomycotina</taxon>
        <taxon>Agaricomycetes</taxon>
        <taxon>Agaricomycetidae</taxon>
        <taxon>Agaricales</taxon>
        <taxon>Agaricineae</taxon>
        <taxon>Psathyrellaceae</taxon>
        <taxon>Coprinellus</taxon>
    </lineage>
</organism>
<dbReference type="InterPro" id="IPR035522">
    <property type="entry name" value="Sho1_SH3"/>
</dbReference>
<feature type="transmembrane region" description="Helical" evidence="11">
    <location>
        <begin position="112"/>
        <end position="129"/>
    </location>
</feature>
<comment type="similarity">
    <text evidence="2">Belongs to the SHO1 family.</text>
</comment>
<keyword evidence="3 9" id="KW-0728">SH3 domain</keyword>
<dbReference type="EMBL" id="QPFP01000002">
    <property type="protein sequence ID" value="TEB38724.1"/>
    <property type="molecule type" value="Genomic_DNA"/>
</dbReference>
<keyword evidence="7" id="KW-0346">Stress response</keyword>
<dbReference type="AlphaFoldDB" id="A0A4Y7TXL8"/>
<evidence type="ECO:0000313" key="14">
    <source>
        <dbReference type="Proteomes" id="UP000298030"/>
    </source>
</evidence>
<keyword evidence="4" id="KW-1003">Cell membrane</keyword>
<dbReference type="Proteomes" id="UP000298030">
    <property type="component" value="Unassembled WGS sequence"/>
</dbReference>
<dbReference type="InterPro" id="IPR001452">
    <property type="entry name" value="SH3_domain"/>
</dbReference>
<dbReference type="GO" id="GO:0007232">
    <property type="term" value="P:osmosensory signaling pathway via Sho1 osmosensor"/>
    <property type="evidence" value="ECO:0007669"/>
    <property type="project" value="UniProtKB-ARBA"/>
</dbReference>